<comment type="caution">
    <text evidence="2">The sequence shown here is derived from an EMBL/GenBank/DDBJ whole genome shotgun (WGS) entry which is preliminary data.</text>
</comment>
<name>A0ABW6SDP9_9NOCA</name>
<organism evidence="2 3">
    <name type="scientific">Nocardia jiangxiensis</name>
    <dbReference type="NCBI Taxonomy" id="282685"/>
    <lineage>
        <taxon>Bacteria</taxon>
        <taxon>Bacillati</taxon>
        <taxon>Actinomycetota</taxon>
        <taxon>Actinomycetes</taxon>
        <taxon>Mycobacteriales</taxon>
        <taxon>Nocardiaceae</taxon>
        <taxon>Nocardia</taxon>
    </lineage>
</organism>
<dbReference type="RefSeq" id="WP_387406829.1">
    <property type="nucleotide sequence ID" value="NZ_JBIAQY010000026.1"/>
</dbReference>
<dbReference type="Pfam" id="PF24878">
    <property type="entry name" value="YkcB_C"/>
    <property type="match status" value="1"/>
</dbReference>
<feature type="domain" description="Putative mannosyltransferase YkcA/B-like C-terminal" evidence="1">
    <location>
        <begin position="30"/>
        <end position="124"/>
    </location>
</feature>
<protein>
    <recommendedName>
        <fullName evidence="1">Putative mannosyltransferase YkcA/B-like C-terminal domain-containing protein</fullName>
    </recommendedName>
</protein>
<accession>A0ABW6SDP9</accession>
<dbReference type="Proteomes" id="UP001601992">
    <property type="component" value="Unassembled WGS sequence"/>
</dbReference>
<gene>
    <name evidence="2" type="ORF">ACFYXQ_42345</name>
</gene>
<reference evidence="2 3" key="1">
    <citation type="submission" date="2024-10" db="EMBL/GenBank/DDBJ databases">
        <title>The Natural Products Discovery Center: Release of the First 8490 Sequenced Strains for Exploring Actinobacteria Biosynthetic Diversity.</title>
        <authorList>
            <person name="Kalkreuter E."/>
            <person name="Kautsar S.A."/>
            <person name="Yang D."/>
            <person name="Bader C.D."/>
            <person name="Teijaro C.N."/>
            <person name="Fluegel L."/>
            <person name="Davis C.M."/>
            <person name="Simpson J.R."/>
            <person name="Lauterbach L."/>
            <person name="Steele A.D."/>
            <person name="Gui C."/>
            <person name="Meng S."/>
            <person name="Li G."/>
            <person name="Viehrig K."/>
            <person name="Ye F."/>
            <person name="Su P."/>
            <person name="Kiefer A.F."/>
            <person name="Nichols A."/>
            <person name="Cepeda A.J."/>
            <person name="Yan W."/>
            <person name="Fan B."/>
            <person name="Jiang Y."/>
            <person name="Adhikari A."/>
            <person name="Zheng C.-J."/>
            <person name="Schuster L."/>
            <person name="Cowan T.M."/>
            <person name="Smanski M.J."/>
            <person name="Chevrette M.G."/>
            <person name="De Carvalho L.P.S."/>
            <person name="Shen B."/>
        </authorList>
    </citation>
    <scope>NUCLEOTIDE SEQUENCE [LARGE SCALE GENOMIC DNA]</scope>
    <source>
        <strain evidence="2 3">NPDC002593</strain>
    </source>
</reference>
<keyword evidence="3" id="KW-1185">Reference proteome</keyword>
<evidence type="ECO:0000313" key="3">
    <source>
        <dbReference type="Proteomes" id="UP001601992"/>
    </source>
</evidence>
<dbReference type="EMBL" id="JBIAQY010000026">
    <property type="protein sequence ID" value="MFF3574410.1"/>
    <property type="molecule type" value="Genomic_DNA"/>
</dbReference>
<dbReference type="InterPro" id="IPR056785">
    <property type="entry name" value="YkcA/B-like_C"/>
</dbReference>
<proteinExistence type="predicted"/>
<evidence type="ECO:0000259" key="1">
    <source>
        <dbReference type="Pfam" id="PF24878"/>
    </source>
</evidence>
<sequence length="142" mass="15178">MPSGRMASLNTFGRLIEGMFSGAVQPGPELTTALDTDADHYTWVAAIVGSNSAASYQLATRHPVLAVGGYNGTDPAPTLAWFETAVAQHRIHYFLDEGMLRAMNAVGSAGNDQVTAIDTWVRGNFTARTIDGVTAYDLTEVR</sequence>
<evidence type="ECO:0000313" key="2">
    <source>
        <dbReference type="EMBL" id="MFF3574410.1"/>
    </source>
</evidence>